<dbReference type="Pfam" id="PF12706">
    <property type="entry name" value="Lactamase_B_2"/>
    <property type="match status" value="1"/>
</dbReference>
<accession>A0A7U4GIB7</accession>
<dbReference type="CDD" id="cd07736">
    <property type="entry name" value="PhnP-like_MBL-fold"/>
    <property type="match status" value="1"/>
</dbReference>
<dbReference type="Proteomes" id="UP000230961">
    <property type="component" value="Chromosome"/>
</dbReference>
<dbReference type="PANTHER" id="PTHR42663">
    <property type="entry name" value="HYDROLASE C777.06C-RELATED-RELATED"/>
    <property type="match status" value="1"/>
</dbReference>
<dbReference type="GO" id="GO:0008081">
    <property type="term" value="F:phosphoric diester hydrolase activity"/>
    <property type="evidence" value="ECO:0007669"/>
    <property type="project" value="InterPro"/>
</dbReference>
<dbReference type="InterPro" id="IPR001279">
    <property type="entry name" value="Metallo-B-lactamas"/>
</dbReference>
<dbReference type="AlphaFoldDB" id="A0A7U4GIB7"/>
<dbReference type="InterPro" id="IPR017693">
    <property type="entry name" value="Phosphonate_metab_PhnP"/>
</dbReference>
<proteinExistence type="predicted"/>
<sequence length="255" mass="27798">MELTLLGTGCAQQIPVFGCECVICAKAREQPTLGRKPCSAMLCYQGETSLIDAGLPTLESQFAAGEIQRFLLTHYHIDHVQGLFPLRWGCGNAIPVYSPPDPQGCDDLYKSPGILAFQPPLRAFQPIQFGDLRVTPVPLNHSKITFGYLLQSSSRAIAYLTDTIGLPADSALFLASKHIDLLVQDCSHPPYNPASHQPPPRNHNDVTMALAISELLKPKATLLTHISHQMDAWALDNTLPAGITIAHDNQTISLQ</sequence>
<dbReference type="KEGG" id="yel:LC20_04710"/>
<dbReference type="GO" id="GO:0019700">
    <property type="term" value="P:organic phosphonate catabolic process"/>
    <property type="evidence" value="ECO:0007669"/>
    <property type="project" value="InterPro"/>
</dbReference>
<dbReference type="NCBIfam" id="TIGR03307">
    <property type="entry name" value="PhnP"/>
    <property type="match status" value="1"/>
</dbReference>
<evidence type="ECO:0000313" key="3">
    <source>
        <dbReference type="Proteomes" id="UP000230961"/>
    </source>
</evidence>
<reference evidence="2 3" key="1">
    <citation type="submission" date="2017-11" db="EMBL/GenBank/DDBJ databases">
        <title>The complete genome sequence and comparative genome analysis of Yersinia enterocolitica strain LC20.</title>
        <authorList>
            <person name="Shi G."/>
            <person name="Su M."/>
            <person name="Liang J."/>
            <person name="Gu W."/>
            <person name="Xiao Y."/>
            <person name="Zhang Z."/>
            <person name="Qiu H."/>
            <person name="Duan R."/>
            <person name="Zhang Z."/>
            <person name="Li Y."/>
            <person name="Zhang X."/>
            <person name="Ling Y."/>
            <person name="Song L."/>
            <person name="Chen M."/>
            <person name="Zhao Y."/>
            <person name="Wu J."/>
            <person name="Jing H."/>
            <person name="Xiao J."/>
            <person name="Wang X."/>
        </authorList>
    </citation>
    <scope>NUCLEOTIDE SEQUENCE [LARGE SCALE GENOMIC DNA]</scope>
    <source>
        <strain evidence="2 3">LC20</strain>
    </source>
</reference>
<name>A0A7U4GIB7_YEREN</name>
<dbReference type="PANTHER" id="PTHR42663:SF6">
    <property type="entry name" value="HYDROLASE C777.06C-RELATED"/>
    <property type="match status" value="1"/>
</dbReference>
<dbReference type="InterPro" id="IPR035682">
    <property type="entry name" value="PhnP_MBL"/>
</dbReference>
<dbReference type="InterPro" id="IPR036866">
    <property type="entry name" value="RibonucZ/Hydroxyglut_hydro"/>
</dbReference>
<feature type="domain" description="Metallo-beta-lactamase" evidence="1">
    <location>
        <begin position="66"/>
        <end position="226"/>
    </location>
</feature>
<gene>
    <name evidence="2" type="ORF">LC20_04710</name>
</gene>
<organism evidence="2 3">
    <name type="scientific">Yersinia enterocolitica LC20</name>
    <dbReference type="NCBI Taxonomy" id="1443113"/>
    <lineage>
        <taxon>Bacteria</taxon>
        <taxon>Pseudomonadati</taxon>
        <taxon>Pseudomonadota</taxon>
        <taxon>Gammaproteobacteria</taxon>
        <taxon>Enterobacterales</taxon>
        <taxon>Yersiniaceae</taxon>
        <taxon>Yersinia</taxon>
    </lineage>
</organism>
<dbReference type="Gene3D" id="3.60.15.10">
    <property type="entry name" value="Ribonuclease Z/Hydroxyacylglutathione hydrolase-like"/>
    <property type="match status" value="1"/>
</dbReference>
<dbReference type="EMBL" id="CP007448">
    <property type="protein sequence ID" value="AHM75963.1"/>
    <property type="molecule type" value="Genomic_DNA"/>
</dbReference>
<evidence type="ECO:0000313" key="2">
    <source>
        <dbReference type="EMBL" id="AHM75963.1"/>
    </source>
</evidence>
<evidence type="ECO:0000259" key="1">
    <source>
        <dbReference type="Pfam" id="PF12706"/>
    </source>
</evidence>
<protein>
    <submittedName>
        <fullName evidence="2">Phosphonate metabolism protein PhnP</fullName>
    </submittedName>
</protein>
<dbReference type="SUPFAM" id="SSF56281">
    <property type="entry name" value="Metallo-hydrolase/oxidoreductase"/>
    <property type="match status" value="1"/>
</dbReference>